<protein>
    <recommendedName>
        <fullName evidence="3">YhcH/YjgK/YiaL family protein</fullName>
    </recommendedName>
</protein>
<dbReference type="SUPFAM" id="SSF51197">
    <property type="entry name" value="Clavaminate synthase-like"/>
    <property type="match status" value="1"/>
</dbReference>
<proteinExistence type="predicted"/>
<evidence type="ECO:0000313" key="1">
    <source>
        <dbReference type="EMBL" id="OGY33862.1"/>
    </source>
</evidence>
<dbReference type="InterPro" id="IPR037012">
    <property type="entry name" value="NanQ/TabA/YiaL_sf"/>
</dbReference>
<dbReference type="PANTHER" id="PTHR34986:SF1">
    <property type="entry name" value="PROTEIN YIAL"/>
    <property type="match status" value="1"/>
</dbReference>
<dbReference type="InterPro" id="IPR004375">
    <property type="entry name" value="NanQ/TabA/YiaL"/>
</dbReference>
<dbReference type="NCBIfam" id="TIGR00022">
    <property type="entry name" value="YhcH/YjgK/YiaL family protein"/>
    <property type="match status" value="1"/>
</dbReference>
<dbReference type="EMBL" id="MHHR01000026">
    <property type="protein sequence ID" value="OGY33862.1"/>
    <property type="molecule type" value="Genomic_DNA"/>
</dbReference>
<accession>A0A1G1X1H8</accession>
<name>A0A1G1X1H8_9BACT</name>
<dbReference type="Proteomes" id="UP000177528">
    <property type="component" value="Unassembled WGS sequence"/>
</dbReference>
<dbReference type="GO" id="GO:0005829">
    <property type="term" value="C:cytosol"/>
    <property type="evidence" value="ECO:0007669"/>
    <property type="project" value="TreeGrafter"/>
</dbReference>
<organism evidence="1 2">
    <name type="scientific">Candidatus Andersenbacteria bacterium RIFCSPHIGHO2_12_FULL_45_11</name>
    <dbReference type="NCBI Taxonomy" id="1797281"/>
    <lineage>
        <taxon>Bacteria</taxon>
        <taxon>Candidatus Anderseniibacteriota</taxon>
    </lineage>
</organism>
<reference evidence="1 2" key="1">
    <citation type="journal article" date="2016" name="Nat. Commun.">
        <title>Thousands of microbial genomes shed light on interconnected biogeochemical processes in an aquifer system.</title>
        <authorList>
            <person name="Anantharaman K."/>
            <person name="Brown C.T."/>
            <person name="Hug L.A."/>
            <person name="Sharon I."/>
            <person name="Castelle C.J."/>
            <person name="Probst A.J."/>
            <person name="Thomas B.C."/>
            <person name="Singh A."/>
            <person name="Wilkins M.J."/>
            <person name="Karaoz U."/>
            <person name="Brodie E.L."/>
            <person name="Williams K.H."/>
            <person name="Hubbard S.S."/>
            <person name="Banfield J.F."/>
        </authorList>
    </citation>
    <scope>NUCLEOTIDE SEQUENCE [LARGE SCALE GENOMIC DNA]</scope>
</reference>
<evidence type="ECO:0000313" key="2">
    <source>
        <dbReference type="Proteomes" id="UP000177528"/>
    </source>
</evidence>
<dbReference type="Pfam" id="PF04074">
    <property type="entry name" value="DUF386"/>
    <property type="match status" value="1"/>
</dbReference>
<dbReference type="PANTHER" id="PTHR34986">
    <property type="entry name" value="EVOLVED BETA-GALACTOSIDASE SUBUNIT BETA"/>
    <property type="match status" value="1"/>
</dbReference>
<dbReference type="AlphaFoldDB" id="A0A1G1X1H8"/>
<gene>
    <name evidence="1" type="ORF">A3D99_03955</name>
</gene>
<evidence type="ECO:0008006" key="3">
    <source>
        <dbReference type="Google" id="ProtNLM"/>
    </source>
</evidence>
<dbReference type="Gene3D" id="2.60.120.370">
    <property type="entry name" value="YhcH/YjgK/YiaL"/>
    <property type="match status" value="1"/>
</dbReference>
<comment type="caution">
    <text evidence="1">The sequence shown here is derived from an EMBL/GenBank/DDBJ whole genome shotgun (WGS) entry which is preliminary data.</text>
</comment>
<sequence>MIFGQYPTIPEELASPVWQRAFSWITQNAQQLSDGEHEIIGRDMYANIHTATTMPESEGVFEVHKEYIDLHYCLSGGEIICHSPIGVLAKKTPFDTEKDYQLFLPPKQSSNVTMQPKSFAIFFPGELHMPKVTDGTNKTVQKVVVKIKASLL</sequence>